<sequence length="202" mass="23083">MLKRKQHSSRTSNTNRASGSIRIISGRWRGRKLPVHDAEGLRPTTDRIKETVFNWLALDIPRSRCLDLFSGSGGLGFEAASRGAEHVVMLELNKQAHTQLKQNAESLKADNIELHHIDALAYLNQTPTPFPFDVVFIDPPFRKDLLEETLTKLEQNGWLTKNAMIYIEAEKELSSLPTPAHWRLHRDKTAGQVTFKLYEREE</sequence>
<dbReference type="PROSITE" id="PS00092">
    <property type="entry name" value="N6_MTASE"/>
    <property type="match status" value="1"/>
</dbReference>
<dbReference type="PANTHER" id="PTHR43542:SF1">
    <property type="entry name" value="METHYLTRANSFERASE"/>
    <property type="match status" value="1"/>
</dbReference>
<evidence type="ECO:0000256" key="4">
    <source>
        <dbReference type="ARBA" id="ARBA00013682"/>
    </source>
</evidence>
<dbReference type="PIRSF" id="PIRSF004553">
    <property type="entry name" value="CHP00095"/>
    <property type="match status" value="1"/>
</dbReference>
<dbReference type="KEGG" id="vsa:VSAL_I2904"/>
<dbReference type="CDD" id="cd02440">
    <property type="entry name" value="AdoMet_MTases"/>
    <property type="match status" value="1"/>
</dbReference>
<keyword evidence="8" id="KW-0698">rRNA processing</keyword>
<dbReference type="InterPro" id="IPR029063">
    <property type="entry name" value="SAM-dependent_MTases_sf"/>
</dbReference>
<evidence type="ECO:0000256" key="7">
    <source>
        <dbReference type="ARBA" id="ARBA00048326"/>
    </source>
</evidence>
<evidence type="ECO:0000256" key="6">
    <source>
        <dbReference type="ARBA" id="ARBA00022679"/>
    </source>
</evidence>
<dbReference type="Gene3D" id="3.40.50.150">
    <property type="entry name" value="Vaccinia Virus protein VP39"/>
    <property type="match status" value="1"/>
</dbReference>
<dbReference type="NCBIfam" id="TIGR00095">
    <property type="entry name" value="16S rRNA (guanine(966)-N(2))-methyltransferase RsmD"/>
    <property type="match status" value="1"/>
</dbReference>
<reference evidence="9 10" key="1">
    <citation type="journal article" date="2008" name="BMC Genomics">
        <title>The genome sequence of the fish pathogen Aliivibrio salmonicida strain LFI1238 shows extensive evidence of gene decay.</title>
        <authorList>
            <person name="Hjerde E."/>
            <person name="Lorentzen M.S."/>
            <person name="Holden M.T."/>
            <person name="Seeger K."/>
            <person name="Paulsen S."/>
            <person name="Bason N."/>
            <person name="Churcher C."/>
            <person name="Harris D."/>
            <person name="Norbertczak H."/>
            <person name="Quail M.A."/>
            <person name="Sanders S."/>
            <person name="Thurston S."/>
            <person name="Parkhill J."/>
            <person name="Willassen N.P."/>
            <person name="Thomson N.R."/>
        </authorList>
    </citation>
    <scope>NUCLEOTIDE SEQUENCE [LARGE SCALE GENOMIC DNA]</scope>
    <source>
        <strain evidence="9 10">LFI1238</strain>
    </source>
</reference>
<dbReference type="PANTHER" id="PTHR43542">
    <property type="entry name" value="METHYLTRANSFERASE"/>
    <property type="match status" value="1"/>
</dbReference>
<evidence type="ECO:0000256" key="2">
    <source>
        <dbReference type="ARBA" id="ARBA00005269"/>
    </source>
</evidence>
<protein>
    <recommendedName>
        <fullName evidence="4 8">Ribosomal RNA small subunit methyltransferase D</fullName>
        <ecNumber evidence="3 8">2.1.1.171</ecNumber>
    </recommendedName>
</protein>
<dbReference type="RefSeq" id="WP_012551322.1">
    <property type="nucleotide sequence ID" value="NC_011312.1"/>
</dbReference>
<dbReference type="InterPro" id="IPR004398">
    <property type="entry name" value="RNA_MeTrfase_RsmD"/>
</dbReference>
<dbReference type="Proteomes" id="UP000001730">
    <property type="component" value="Chromosome 1"/>
</dbReference>
<comment type="catalytic activity">
    <reaction evidence="7 8">
        <text>guanosine(966) in 16S rRNA + S-adenosyl-L-methionine = N(2)-methylguanosine(966) in 16S rRNA + S-adenosyl-L-homocysteine + H(+)</text>
        <dbReference type="Rhea" id="RHEA:23548"/>
        <dbReference type="Rhea" id="RHEA-COMP:10211"/>
        <dbReference type="Rhea" id="RHEA-COMP:10212"/>
        <dbReference type="ChEBI" id="CHEBI:15378"/>
        <dbReference type="ChEBI" id="CHEBI:57856"/>
        <dbReference type="ChEBI" id="CHEBI:59789"/>
        <dbReference type="ChEBI" id="CHEBI:74269"/>
        <dbReference type="ChEBI" id="CHEBI:74481"/>
        <dbReference type="EC" id="2.1.1.171"/>
    </reaction>
</comment>
<dbReference type="HOGENOM" id="CLU_075826_2_2_6"/>
<evidence type="ECO:0000313" key="9">
    <source>
        <dbReference type="EMBL" id="CAQ80588.1"/>
    </source>
</evidence>
<keyword evidence="6 8" id="KW-0808">Transferase</keyword>
<dbReference type="EC" id="2.1.1.171" evidence="3 8"/>
<proteinExistence type="inferred from homology"/>
<name>B6ENV1_ALISL</name>
<organism evidence="9 10">
    <name type="scientific">Aliivibrio salmonicida (strain LFI1238)</name>
    <name type="common">Vibrio salmonicida (strain LFI1238)</name>
    <dbReference type="NCBI Taxonomy" id="316275"/>
    <lineage>
        <taxon>Bacteria</taxon>
        <taxon>Pseudomonadati</taxon>
        <taxon>Pseudomonadota</taxon>
        <taxon>Gammaproteobacteria</taxon>
        <taxon>Vibrionales</taxon>
        <taxon>Vibrionaceae</taxon>
        <taxon>Aliivibrio</taxon>
    </lineage>
</organism>
<gene>
    <name evidence="9" type="ordered locus">VSAL_I2904</name>
</gene>
<keyword evidence="10" id="KW-1185">Reference proteome</keyword>
<dbReference type="GO" id="GO:0003676">
    <property type="term" value="F:nucleic acid binding"/>
    <property type="evidence" value="ECO:0007669"/>
    <property type="project" value="InterPro"/>
</dbReference>
<comment type="similarity">
    <text evidence="2 8">Belongs to the methyltransferase superfamily. RsmD family.</text>
</comment>
<dbReference type="GO" id="GO:0052913">
    <property type="term" value="F:16S rRNA (guanine(966)-N(2))-methyltransferase activity"/>
    <property type="evidence" value="ECO:0007669"/>
    <property type="project" value="UniProtKB-EC"/>
</dbReference>
<accession>B6ENV1</accession>
<dbReference type="eggNOG" id="COG0742">
    <property type="taxonomic scope" value="Bacteria"/>
</dbReference>
<evidence type="ECO:0000313" key="10">
    <source>
        <dbReference type="Proteomes" id="UP000001730"/>
    </source>
</evidence>
<comment type="function">
    <text evidence="1 8">Specifically methylates the guanine in position 966 of 16S rRNA in the assembled 30S particle.</text>
</comment>
<dbReference type="EMBL" id="FM178379">
    <property type="protein sequence ID" value="CAQ80588.1"/>
    <property type="molecule type" value="Genomic_DNA"/>
</dbReference>
<evidence type="ECO:0000256" key="1">
    <source>
        <dbReference type="ARBA" id="ARBA00002649"/>
    </source>
</evidence>
<evidence type="ECO:0000256" key="5">
    <source>
        <dbReference type="ARBA" id="ARBA00022603"/>
    </source>
</evidence>
<evidence type="ECO:0000256" key="8">
    <source>
        <dbReference type="PIRNR" id="PIRNR004553"/>
    </source>
</evidence>
<dbReference type="AlphaFoldDB" id="B6ENV1"/>
<evidence type="ECO:0000256" key="3">
    <source>
        <dbReference type="ARBA" id="ARBA00012141"/>
    </source>
</evidence>
<dbReference type="InterPro" id="IPR002052">
    <property type="entry name" value="DNA_methylase_N6_adenine_CS"/>
</dbReference>
<keyword evidence="5 8" id="KW-0489">Methyltransferase</keyword>
<keyword evidence="8" id="KW-0949">S-adenosyl-L-methionine</keyword>
<dbReference type="Pfam" id="PF03602">
    <property type="entry name" value="Cons_hypoth95"/>
    <property type="match status" value="1"/>
</dbReference>
<dbReference type="SUPFAM" id="SSF53335">
    <property type="entry name" value="S-adenosyl-L-methionine-dependent methyltransferases"/>
    <property type="match status" value="1"/>
</dbReference>